<comment type="function">
    <text evidence="7">Required for pre-mRNA splicing as component of the activated spliceosome. Component of the U5 small nuclear ribonucleoprotein (snRNP) complex and the U4/U6-U5 tri-snRNP complex, building blocks of the spliceosome. As a component of the minor spliceosome, involved in the splicing of U12-type introns in pre-mRNAs.</text>
</comment>
<dbReference type="GO" id="GO:0000375">
    <property type="term" value="P:RNA splicing, via transesterification reactions"/>
    <property type="evidence" value="ECO:0007669"/>
    <property type="project" value="UniProtKB-ARBA"/>
</dbReference>
<dbReference type="InterPro" id="IPR001680">
    <property type="entry name" value="WD40_rpt"/>
</dbReference>
<evidence type="ECO:0000256" key="4">
    <source>
        <dbReference type="ARBA" id="ARBA00022737"/>
    </source>
</evidence>
<evidence type="ECO:0000256" key="8">
    <source>
        <dbReference type="ARBA" id="ARBA00064268"/>
    </source>
</evidence>
<feature type="compositionally biased region" description="Basic and acidic residues" evidence="12">
    <location>
        <begin position="1"/>
        <end position="10"/>
    </location>
</feature>
<dbReference type="InterPro" id="IPR020472">
    <property type="entry name" value="WD40_PAC1"/>
</dbReference>
<evidence type="ECO:0000256" key="9">
    <source>
        <dbReference type="ARBA" id="ARBA00073554"/>
    </source>
</evidence>
<protein>
    <recommendedName>
        <fullName evidence="9">U5 small nuclear ribonucleoprotein 40 kDa protein</fullName>
    </recommendedName>
    <alternativeName>
        <fullName evidence="10">WD repeat-containing protein 57</fullName>
    </alternativeName>
</protein>
<comment type="subcellular location">
    <subcellularLocation>
        <location evidence="1">Nucleus</location>
    </subcellularLocation>
</comment>
<keyword evidence="14" id="KW-1185">Reference proteome</keyword>
<keyword evidence="6" id="KW-0539">Nucleus</keyword>
<feature type="compositionally biased region" description="Pro residues" evidence="12">
    <location>
        <begin position="52"/>
        <end position="84"/>
    </location>
</feature>
<reference evidence="13" key="2">
    <citation type="submission" date="2025-09" db="UniProtKB">
        <authorList>
            <consortium name="Ensembl"/>
        </authorList>
    </citation>
    <scope>IDENTIFICATION</scope>
</reference>
<evidence type="ECO:0000256" key="12">
    <source>
        <dbReference type="SAM" id="MobiDB-lite"/>
    </source>
</evidence>
<feature type="repeat" description="WD" evidence="11">
    <location>
        <begin position="363"/>
        <end position="393"/>
    </location>
</feature>
<sequence length="428" mass="45649">MRRKEGERRVGHPGALLQSTPQKAVLLANGGPGGRARPVAMIEQQKRKAPGGPVPGPVPGPAPGPGPGPAPGAAPGPTPGPDLPLVPSAAKRPRHDPPAAGGGGGGGGQPPAGALLQSGPPRCSSLQAPIMLLSGHEGEVYCCKFHPGGNTLASAGFDRLILLWNVYGDCDNYATLKGHSGAVMELHYNTDGSMLFSASTDKTVAVWDSETGERVKRLKGHTSFVNSCYPARRGPQLVCTGSDDGTVKLWDIRKKAAVQTFQNTYQVLAVTFNDTSDQIISGGIDNDIKVWDLRQNKLTYTMRGHADSVTGLSLSSEGSYLLSNAMDNTVRIWDVRPFAPKERCVKIFQGNVHNFEKNLLRCSWSPDGSKIAGGSADRFVYVWDTTSRRILYKLPGHAGSVNELAFHPEEPIILSASSDKRLYMGEIQ</sequence>
<dbReference type="PRINTS" id="PR00320">
    <property type="entry name" value="GPROTEINBRPT"/>
</dbReference>
<evidence type="ECO:0000256" key="7">
    <source>
        <dbReference type="ARBA" id="ARBA00057342"/>
    </source>
</evidence>
<dbReference type="SUPFAM" id="SSF50978">
    <property type="entry name" value="WD40 repeat-like"/>
    <property type="match status" value="1"/>
</dbReference>
<dbReference type="InterPro" id="IPR036322">
    <property type="entry name" value="WD40_repeat_dom_sf"/>
</dbReference>
<dbReference type="PANTHER" id="PTHR44006:SF1">
    <property type="entry name" value="U5 SMALL NUCLEAR RIBONUCLEOPROTEIN 40 KDA PROTEIN"/>
    <property type="match status" value="1"/>
</dbReference>
<dbReference type="AlphaFoldDB" id="A0A8C9G021"/>
<reference evidence="13" key="1">
    <citation type="submission" date="2025-08" db="UniProtKB">
        <authorList>
            <consortium name="Ensembl"/>
        </authorList>
    </citation>
    <scope>IDENTIFICATION</scope>
</reference>
<keyword evidence="5" id="KW-0508">mRNA splicing</keyword>
<dbReference type="GO" id="GO:0005682">
    <property type="term" value="C:U5 snRNP"/>
    <property type="evidence" value="ECO:0007669"/>
    <property type="project" value="UniProtKB-ARBA"/>
</dbReference>
<evidence type="ECO:0000256" key="2">
    <source>
        <dbReference type="ARBA" id="ARBA00022574"/>
    </source>
</evidence>
<feature type="repeat" description="WD" evidence="11">
    <location>
        <begin position="394"/>
        <end position="428"/>
    </location>
</feature>
<comment type="subunit">
    <text evidence="8">Component of the pre-catalytic and catalytic spliceosome complexes. Component of the postcatalytic spliceosome P complex. Part of the U5 snRNP complex. Interacts with PRPF8. Component of the U4/U6-U5 tri-snRNP complex composed of the U4, U6 and U5 snRNAs and at least PRPF3, PRPF4, PRPF6, PRPF8, PRPF31, SNRNP200, TXNL4A, WDR57, SNRNP40, DDX23, CD2BP2, PPIH, SNU13, EFTUD2, SART1 and USP39. Component of the minor spliceosome, which splices U12-type introns.</text>
</comment>
<feature type="compositionally biased region" description="Gly residues" evidence="12">
    <location>
        <begin position="100"/>
        <end position="110"/>
    </location>
</feature>
<feature type="repeat" description="WD" evidence="11">
    <location>
        <begin position="302"/>
        <end position="336"/>
    </location>
</feature>
<dbReference type="FunFam" id="2.130.10.10:FF:000229">
    <property type="entry name" value="Small nuclear ribonucleoprotein U5 subunit 40"/>
    <property type="match status" value="1"/>
</dbReference>
<keyword evidence="3" id="KW-0507">mRNA processing</keyword>
<organism evidence="13 14">
    <name type="scientific">Pavo cristatus</name>
    <name type="common">Indian peafowl</name>
    <name type="synonym">Blue peafowl</name>
    <dbReference type="NCBI Taxonomy" id="9049"/>
    <lineage>
        <taxon>Eukaryota</taxon>
        <taxon>Metazoa</taxon>
        <taxon>Chordata</taxon>
        <taxon>Craniata</taxon>
        <taxon>Vertebrata</taxon>
        <taxon>Euteleostomi</taxon>
        <taxon>Archelosauria</taxon>
        <taxon>Archosauria</taxon>
        <taxon>Dinosauria</taxon>
        <taxon>Saurischia</taxon>
        <taxon>Theropoda</taxon>
        <taxon>Coelurosauria</taxon>
        <taxon>Aves</taxon>
        <taxon>Neognathae</taxon>
        <taxon>Galloanserae</taxon>
        <taxon>Galliformes</taxon>
        <taxon>Phasianidae</taxon>
        <taxon>Phasianinae</taxon>
        <taxon>Pavo</taxon>
    </lineage>
</organism>
<evidence type="ECO:0000256" key="10">
    <source>
        <dbReference type="ARBA" id="ARBA00075772"/>
    </source>
</evidence>
<dbReference type="CDD" id="cd00200">
    <property type="entry name" value="WD40"/>
    <property type="match status" value="1"/>
</dbReference>
<feature type="repeat" description="WD" evidence="11">
    <location>
        <begin position="176"/>
        <end position="217"/>
    </location>
</feature>
<dbReference type="Ensembl" id="ENSPSTT00000023964.1">
    <property type="protein sequence ID" value="ENSPSTP00000022802.1"/>
    <property type="gene ID" value="ENSPSTG00000016738.1"/>
</dbReference>
<evidence type="ECO:0000256" key="5">
    <source>
        <dbReference type="ARBA" id="ARBA00023187"/>
    </source>
</evidence>
<evidence type="ECO:0000256" key="3">
    <source>
        <dbReference type="ARBA" id="ARBA00022664"/>
    </source>
</evidence>
<dbReference type="Pfam" id="PF00400">
    <property type="entry name" value="WD40"/>
    <property type="match status" value="7"/>
</dbReference>
<proteinExistence type="predicted"/>
<evidence type="ECO:0000256" key="1">
    <source>
        <dbReference type="ARBA" id="ARBA00004123"/>
    </source>
</evidence>
<feature type="repeat" description="WD" evidence="11">
    <location>
        <begin position="260"/>
        <end position="301"/>
    </location>
</feature>
<dbReference type="PROSITE" id="PS50082">
    <property type="entry name" value="WD_REPEATS_2"/>
    <property type="match status" value="7"/>
</dbReference>
<accession>A0A8C9G021</accession>
<dbReference type="Proteomes" id="UP000694428">
    <property type="component" value="Unplaced"/>
</dbReference>
<dbReference type="PANTHER" id="PTHR44006">
    <property type="entry name" value="U5 SMALL NUCLEAR RIBONUCLEOPROTEIN 40 KDA PROTEIN"/>
    <property type="match status" value="1"/>
</dbReference>
<evidence type="ECO:0000256" key="6">
    <source>
        <dbReference type="ARBA" id="ARBA00023242"/>
    </source>
</evidence>
<dbReference type="GO" id="GO:0006397">
    <property type="term" value="P:mRNA processing"/>
    <property type="evidence" value="ECO:0007669"/>
    <property type="project" value="UniProtKB-KW"/>
</dbReference>
<dbReference type="InterPro" id="IPR019775">
    <property type="entry name" value="WD40_repeat_CS"/>
</dbReference>
<evidence type="ECO:0000313" key="13">
    <source>
        <dbReference type="Ensembl" id="ENSPSTP00000022802.1"/>
    </source>
</evidence>
<keyword evidence="2 11" id="KW-0853">WD repeat</keyword>
<evidence type="ECO:0000256" key="11">
    <source>
        <dbReference type="PROSITE-ProRule" id="PRU00221"/>
    </source>
</evidence>
<dbReference type="SMART" id="SM00320">
    <property type="entry name" value="WD40"/>
    <property type="match status" value="7"/>
</dbReference>
<dbReference type="GO" id="GO:0071013">
    <property type="term" value="C:catalytic step 2 spliceosome"/>
    <property type="evidence" value="ECO:0007669"/>
    <property type="project" value="TreeGrafter"/>
</dbReference>
<name>A0A8C9G021_PAVCR</name>
<feature type="repeat" description="WD" evidence="11">
    <location>
        <begin position="133"/>
        <end position="166"/>
    </location>
</feature>
<dbReference type="GO" id="GO:0003723">
    <property type="term" value="F:RNA binding"/>
    <property type="evidence" value="ECO:0007669"/>
    <property type="project" value="TreeGrafter"/>
</dbReference>
<dbReference type="PROSITE" id="PS50294">
    <property type="entry name" value="WD_REPEATS_REGION"/>
    <property type="match status" value="6"/>
</dbReference>
<feature type="repeat" description="WD" evidence="11">
    <location>
        <begin position="218"/>
        <end position="260"/>
    </location>
</feature>
<dbReference type="InterPro" id="IPR015943">
    <property type="entry name" value="WD40/YVTN_repeat-like_dom_sf"/>
</dbReference>
<dbReference type="PROSITE" id="PS00678">
    <property type="entry name" value="WD_REPEATS_1"/>
    <property type="match status" value="5"/>
</dbReference>
<dbReference type="InterPro" id="IPR052234">
    <property type="entry name" value="U5_snRNP_Component"/>
</dbReference>
<keyword evidence="4" id="KW-0677">Repeat</keyword>
<dbReference type="Gene3D" id="2.130.10.10">
    <property type="entry name" value="YVTN repeat-like/Quinoprotein amine dehydrogenase"/>
    <property type="match status" value="1"/>
</dbReference>
<feature type="region of interest" description="Disordered" evidence="12">
    <location>
        <begin position="1"/>
        <end position="120"/>
    </location>
</feature>
<evidence type="ECO:0000313" key="14">
    <source>
        <dbReference type="Proteomes" id="UP000694428"/>
    </source>
</evidence>